<dbReference type="Proteomes" id="UP001359485">
    <property type="component" value="Unassembled WGS sequence"/>
</dbReference>
<protein>
    <submittedName>
        <fullName evidence="2">Uncharacterized protein</fullName>
    </submittedName>
</protein>
<keyword evidence="3" id="KW-1185">Reference proteome</keyword>
<evidence type="ECO:0000313" key="2">
    <source>
        <dbReference type="EMBL" id="KAK6637845.1"/>
    </source>
</evidence>
<comment type="caution">
    <text evidence="2">The sequence shown here is derived from an EMBL/GenBank/DDBJ whole genome shotgun (WGS) entry which is preliminary data.</text>
</comment>
<sequence>MDRIPRCCNSTPVPIISLKAGGLSLGFRCRTYGIVAVCILLAILIAIGIVRLTSSKSTELKPPDTEVPLPPSPSVLRKFTKGAVCSDGAPCSEIGR</sequence>
<keyword evidence="1" id="KW-1133">Transmembrane helix</keyword>
<evidence type="ECO:0000256" key="1">
    <source>
        <dbReference type="SAM" id="Phobius"/>
    </source>
</evidence>
<gene>
    <name evidence="2" type="ORF">RUM44_008267</name>
</gene>
<dbReference type="EMBL" id="JAWJWF010000002">
    <property type="protein sequence ID" value="KAK6637845.1"/>
    <property type="molecule type" value="Genomic_DNA"/>
</dbReference>
<evidence type="ECO:0000313" key="3">
    <source>
        <dbReference type="Proteomes" id="UP001359485"/>
    </source>
</evidence>
<keyword evidence="1" id="KW-0472">Membrane</keyword>
<feature type="transmembrane region" description="Helical" evidence="1">
    <location>
        <begin position="32"/>
        <end position="52"/>
    </location>
</feature>
<accession>A0ABR1B9V4</accession>
<organism evidence="2 3">
    <name type="scientific">Polyplax serrata</name>
    <name type="common">Common mouse louse</name>
    <dbReference type="NCBI Taxonomy" id="468196"/>
    <lineage>
        <taxon>Eukaryota</taxon>
        <taxon>Metazoa</taxon>
        <taxon>Ecdysozoa</taxon>
        <taxon>Arthropoda</taxon>
        <taxon>Hexapoda</taxon>
        <taxon>Insecta</taxon>
        <taxon>Pterygota</taxon>
        <taxon>Neoptera</taxon>
        <taxon>Paraneoptera</taxon>
        <taxon>Psocodea</taxon>
        <taxon>Troctomorpha</taxon>
        <taxon>Phthiraptera</taxon>
        <taxon>Anoplura</taxon>
        <taxon>Polyplacidae</taxon>
        <taxon>Polyplax</taxon>
    </lineage>
</organism>
<keyword evidence="1" id="KW-0812">Transmembrane</keyword>
<reference evidence="2 3" key="1">
    <citation type="submission" date="2023-09" db="EMBL/GenBank/DDBJ databases">
        <title>Genomes of two closely related lineages of the louse Polyplax serrata with different host specificities.</title>
        <authorList>
            <person name="Martinu J."/>
            <person name="Tarabai H."/>
            <person name="Stefka J."/>
            <person name="Hypsa V."/>
        </authorList>
    </citation>
    <scope>NUCLEOTIDE SEQUENCE [LARGE SCALE GENOMIC DNA]</scope>
    <source>
        <strain evidence="2">98ZLc_SE</strain>
    </source>
</reference>
<proteinExistence type="predicted"/>
<name>A0ABR1B9V4_POLSC</name>